<dbReference type="eggNOG" id="KOG2001">
    <property type="taxonomic scope" value="Eukaryota"/>
</dbReference>
<dbReference type="InterPro" id="IPR041470">
    <property type="entry name" value="GCP_N"/>
</dbReference>
<keyword evidence="2 5" id="KW-0963">Cytoplasm</keyword>
<dbReference type="PANTHER" id="PTHR19302:SF13">
    <property type="entry name" value="GAMMA-TUBULIN COMPLEX COMPONENT 2"/>
    <property type="match status" value="1"/>
</dbReference>
<dbReference type="STRING" id="280699.M1VCN8"/>
<sequence>MTCAETRQSTAALPLVSDELCFKIQKVLRSGNEIRGEKLAGSAADARSTVRFKVNATQQSLRPAGAVPASQTIPRKSATAHSETDTKGYARPVCGGRQAPAAQDDAELGRFLALTGRGPQLRTWQRWRRFRQQLISLEPSWRIDRPYVDGSFRMLLADPASVLQPDTHHSANPCWMQVERQLLRDLQFALLGYPPSTKEVATVSLVGHGQSCGVRFHLRRVVYGVPLPTATHALVQSILDIAGALCIVRDFAETCSFYNQGMVRQALGAALKRLLRRYDALFLDHWGWTGSTSPSAEVPEQLKQEPPLTIQRLWIQLQPIQGAVLAISSMCLAERVRKQGGGALLCALYDLIDPAQVRWGVHNAVEASLDDPKALKEELFWAAFQPFWAMLEQWLDHGVLSDPFDEFCVQRDTTQIGERLADDFNAAFWESGYTLRASHLPNMLQQVGTPILLAGKYQFASQSLEVMQQAVPGERPPVAIPMQVAPEAGSCRDASGTTGPQSLQCMTLRITNALATASKSLVRALILDGNLMATLTQFKNCFLLGRVDFLDDVLSGVPGEILAGQGAVAEVLASTPSAESVRTAFDRALGAGFRLQNTEPKSLVGHFSISFLPYSLSSQLLRVLAVSSAAAPWSSAEAAELASLAHPTRTRDAQLCIIDAVSLDYHANWPYSVILNRRVITKFQLLFRQLSSLHLCLRRLGSIRLQLQRARTVCHKFTGETRHAAILSPLYCSLLQQTIHALLYAMTWTTIETQWMRWQQTLDELGNSFRHAAKNSHEQSPRENRTSSVDELIRALNEFLDASLYGCFLMKARSFRCVRQIVLHVHHYIAAVERCAGRLDPAFVVAEIRTLRAVVRTLVGSVAPTHPLRAWYDSVAWPWCEPVMNCYVHQYP</sequence>
<dbReference type="GO" id="GO:0051011">
    <property type="term" value="F:microtubule minus-end binding"/>
    <property type="evidence" value="ECO:0007669"/>
    <property type="project" value="TreeGrafter"/>
</dbReference>
<organism evidence="9 10">
    <name type="scientific">Cyanidioschyzon merolae (strain NIES-3377 / 10D)</name>
    <name type="common">Unicellular red alga</name>
    <dbReference type="NCBI Taxonomy" id="280699"/>
    <lineage>
        <taxon>Eukaryota</taxon>
        <taxon>Rhodophyta</taxon>
        <taxon>Bangiophyceae</taxon>
        <taxon>Cyanidiales</taxon>
        <taxon>Cyanidiaceae</taxon>
        <taxon>Cyanidioschyzon</taxon>
    </lineage>
</organism>
<dbReference type="GO" id="GO:0000278">
    <property type="term" value="P:mitotic cell cycle"/>
    <property type="evidence" value="ECO:0007669"/>
    <property type="project" value="TreeGrafter"/>
</dbReference>
<accession>M1VCN8</accession>
<feature type="region of interest" description="Disordered" evidence="6">
    <location>
        <begin position="61"/>
        <end position="92"/>
    </location>
</feature>
<dbReference type="GO" id="GO:0031122">
    <property type="term" value="P:cytoplasmic microtubule organization"/>
    <property type="evidence" value="ECO:0007669"/>
    <property type="project" value="TreeGrafter"/>
</dbReference>
<dbReference type="InterPro" id="IPR007259">
    <property type="entry name" value="GCP"/>
</dbReference>
<dbReference type="Gene3D" id="1.20.120.1900">
    <property type="entry name" value="Gamma-tubulin complex, C-terminal domain"/>
    <property type="match status" value="1"/>
</dbReference>
<dbReference type="EMBL" id="AP006492">
    <property type="protein sequence ID" value="BAM80362.1"/>
    <property type="molecule type" value="Genomic_DNA"/>
</dbReference>
<dbReference type="GO" id="GO:0000930">
    <property type="term" value="C:gamma-tubulin complex"/>
    <property type="evidence" value="ECO:0007669"/>
    <property type="project" value="TreeGrafter"/>
</dbReference>
<feature type="domain" description="Gamma tubulin complex component C-terminal" evidence="7">
    <location>
        <begin position="531"/>
        <end position="834"/>
    </location>
</feature>
<comment type="similarity">
    <text evidence="1 5">Belongs to the TUBGCP family.</text>
</comment>
<dbReference type="GO" id="GO:0043015">
    <property type="term" value="F:gamma-tubulin binding"/>
    <property type="evidence" value="ECO:0007669"/>
    <property type="project" value="InterPro"/>
</dbReference>
<keyword evidence="4 5" id="KW-0206">Cytoskeleton</keyword>
<comment type="subcellular location">
    <subcellularLocation>
        <location evidence="5">Cytoplasm</location>
        <location evidence="5">Cytoskeleton</location>
        <location evidence="5">Microtubule organizing center</location>
    </subcellularLocation>
</comment>
<reference evidence="9 10" key="2">
    <citation type="journal article" date="2007" name="BMC Biol.">
        <title>A 100%-complete sequence reveals unusually simple genomic features in the hot-spring red alga Cyanidioschyzon merolae.</title>
        <authorList>
            <person name="Nozaki H."/>
            <person name="Takano H."/>
            <person name="Misumi O."/>
            <person name="Terasawa K."/>
            <person name="Matsuzaki M."/>
            <person name="Maruyama S."/>
            <person name="Nishida K."/>
            <person name="Yagisawa F."/>
            <person name="Yoshida Y."/>
            <person name="Fujiwara T."/>
            <person name="Takio S."/>
            <person name="Tamura K."/>
            <person name="Chung S.J."/>
            <person name="Nakamura S."/>
            <person name="Kuroiwa H."/>
            <person name="Tanaka K."/>
            <person name="Sato N."/>
            <person name="Kuroiwa T."/>
        </authorList>
    </citation>
    <scope>NUCLEOTIDE SEQUENCE [LARGE SCALE GENOMIC DNA]</scope>
    <source>
        <strain evidence="9 10">10D</strain>
    </source>
</reference>
<evidence type="ECO:0000256" key="6">
    <source>
        <dbReference type="SAM" id="MobiDB-lite"/>
    </source>
</evidence>
<protein>
    <recommendedName>
        <fullName evidence="5">Spindle pole body component</fullName>
    </recommendedName>
</protein>
<dbReference type="RefSeq" id="XP_005534969.1">
    <property type="nucleotide sequence ID" value="XM_005534912.1"/>
</dbReference>
<name>M1VCN8_CYAM1</name>
<dbReference type="GO" id="GO:0005874">
    <property type="term" value="C:microtubule"/>
    <property type="evidence" value="ECO:0007669"/>
    <property type="project" value="UniProtKB-KW"/>
</dbReference>
<reference evidence="9 10" key="1">
    <citation type="journal article" date="2004" name="Nature">
        <title>Genome sequence of the ultrasmall unicellular red alga Cyanidioschyzon merolae 10D.</title>
        <authorList>
            <person name="Matsuzaki M."/>
            <person name="Misumi O."/>
            <person name="Shin-i T."/>
            <person name="Maruyama S."/>
            <person name="Takahara M."/>
            <person name="Miyagishima S."/>
            <person name="Mori T."/>
            <person name="Nishida K."/>
            <person name="Yagisawa F."/>
            <person name="Nishida K."/>
            <person name="Yoshida Y."/>
            <person name="Nishimura Y."/>
            <person name="Nakao S."/>
            <person name="Kobayashi T."/>
            <person name="Momoyama Y."/>
            <person name="Higashiyama T."/>
            <person name="Minoda A."/>
            <person name="Sano M."/>
            <person name="Nomoto H."/>
            <person name="Oishi K."/>
            <person name="Hayashi H."/>
            <person name="Ohta F."/>
            <person name="Nishizaka S."/>
            <person name="Haga S."/>
            <person name="Miura S."/>
            <person name="Morishita T."/>
            <person name="Kabeya Y."/>
            <person name="Terasawa K."/>
            <person name="Suzuki Y."/>
            <person name="Ishii Y."/>
            <person name="Asakawa S."/>
            <person name="Takano H."/>
            <person name="Ohta N."/>
            <person name="Kuroiwa H."/>
            <person name="Tanaka K."/>
            <person name="Shimizu N."/>
            <person name="Sugano S."/>
            <person name="Sato N."/>
            <person name="Nozaki H."/>
            <person name="Ogasawara N."/>
            <person name="Kohara Y."/>
            <person name="Kuroiwa T."/>
        </authorList>
    </citation>
    <scope>NUCLEOTIDE SEQUENCE [LARGE SCALE GENOMIC DNA]</scope>
    <source>
        <strain evidence="9 10">10D</strain>
    </source>
</reference>
<dbReference type="GO" id="GO:0007020">
    <property type="term" value="P:microtubule nucleation"/>
    <property type="evidence" value="ECO:0007669"/>
    <property type="project" value="InterPro"/>
</dbReference>
<dbReference type="GeneID" id="16993964"/>
<evidence type="ECO:0000313" key="10">
    <source>
        <dbReference type="Proteomes" id="UP000007014"/>
    </source>
</evidence>
<evidence type="ECO:0000256" key="1">
    <source>
        <dbReference type="ARBA" id="ARBA00010337"/>
    </source>
</evidence>
<evidence type="ECO:0000256" key="4">
    <source>
        <dbReference type="ARBA" id="ARBA00023212"/>
    </source>
</evidence>
<feature type="domain" description="Gamma tubulin complex component protein N-terminal" evidence="8">
    <location>
        <begin position="183"/>
        <end position="458"/>
    </location>
</feature>
<dbReference type="Pfam" id="PF04130">
    <property type="entry name" value="GCP_C_terminal"/>
    <property type="match status" value="1"/>
</dbReference>
<evidence type="ECO:0000313" key="9">
    <source>
        <dbReference type="EMBL" id="BAM80362.1"/>
    </source>
</evidence>
<dbReference type="InterPro" id="IPR040457">
    <property type="entry name" value="GCP_C"/>
</dbReference>
<evidence type="ECO:0000256" key="5">
    <source>
        <dbReference type="RuleBase" id="RU363050"/>
    </source>
</evidence>
<dbReference type="AlphaFoldDB" id="M1VCN8"/>
<dbReference type="GO" id="GO:0000922">
    <property type="term" value="C:spindle pole"/>
    <property type="evidence" value="ECO:0007669"/>
    <property type="project" value="InterPro"/>
</dbReference>
<dbReference type="Pfam" id="PF17681">
    <property type="entry name" value="GCP_N_terminal"/>
    <property type="match status" value="1"/>
</dbReference>
<dbReference type="Proteomes" id="UP000007014">
    <property type="component" value="Chromosome 10"/>
</dbReference>
<keyword evidence="3 5" id="KW-0493">Microtubule</keyword>
<keyword evidence="10" id="KW-1185">Reference proteome</keyword>
<dbReference type="GO" id="GO:0051321">
    <property type="term" value="P:meiotic cell cycle"/>
    <property type="evidence" value="ECO:0007669"/>
    <property type="project" value="TreeGrafter"/>
</dbReference>
<gene>
    <name evidence="9" type="ORF">CYME_CMJ255C</name>
</gene>
<evidence type="ECO:0000256" key="2">
    <source>
        <dbReference type="ARBA" id="ARBA00022490"/>
    </source>
</evidence>
<dbReference type="OrthoDB" id="2192946at2759"/>
<evidence type="ECO:0000259" key="8">
    <source>
        <dbReference type="Pfam" id="PF17681"/>
    </source>
</evidence>
<dbReference type="GO" id="GO:0051225">
    <property type="term" value="P:spindle assembly"/>
    <property type="evidence" value="ECO:0007669"/>
    <property type="project" value="TreeGrafter"/>
</dbReference>
<dbReference type="PANTHER" id="PTHR19302">
    <property type="entry name" value="GAMMA TUBULIN COMPLEX PROTEIN"/>
    <property type="match status" value="1"/>
</dbReference>
<evidence type="ECO:0000259" key="7">
    <source>
        <dbReference type="Pfam" id="PF04130"/>
    </source>
</evidence>
<dbReference type="InterPro" id="IPR042241">
    <property type="entry name" value="GCP_C_sf"/>
</dbReference>
<evidence type="ECO:0000256" key="3">
    <source>
        <dbReference type="ARBA" id="ARBA00022701"/>
    </source>
</evidence>
<proteinExistence type="inferred from homology"/>
<dbReference type="KEGG" id="cme:CYME_CMJ255C"/>